<dbReference type="EMBL" id="DS999644">
    <property type="protein sequence ID" value="EFE78370.2"/>
    <property type="molecule type" value="Genomic_DNA"/>
</dbReference>
<dbReference type="RefSeq" id="WP_006128349.1">
    <property type="nucleotide sequence ID" value="NZ_DS999644.1"/>
</dbReference>
<organism evidence="1 2">
    <name type="scientific">Streptomyces filamentosus NRRL 15998</name>
    <dbReference type="NCBI Taxonomy" id="457431"/>
    <lineage>
        <taxon>Bacteria</taxon>
        <taxon>Bacillati</taxon>
        <taxon>Actinomycetota</taxon>
        <taxon>Actinomycetes</taxon>
        <taxon>Kitasatosporales</taxon>
        <taxon>Streptomycetaceae</taxon>
        <taxon>Streptomyces</taxon>
    </lineage>
</organism>
<evidence type="ECO:0000313" key="2">
    <source>
        <dbReference type="Proteomes" id="UP000003986"/>
    </source>
</evidence>
<evidence type="ECO:0000313" key="1">
    <source>
        <dbReference type="EMBL" id="EFE78370.2"/>
    </source>
</evidence>
<dbReference type="Proteomes" id="UP000003986">
    <property type="component" value="Unassembled WGS sequence"/>
</dbReference>
<dbReference type="AlphaFoldDB" id="D6AVC2"/>
<gene>
    <name evidence="1" type="ORF">SSGG_05737</name>
</gene>
<name>D6AVC2_STRFL</name>
<protein>
    <submittedName>
        <fullName evidence="1">Predicted protein</fullName>
    </submittedName>
</protein>
<proteinExistence type="predicted"/>
<sequence>MTLGTLRCELEGLPTFGRQSRAVDDRGASVNDRGVNEVLW</sequence>
<accession>D6AVC2</accession>
<reference evidence="2" key="2">
    <citation type="submission" date="2008-12" db="EMBL/GenBank/DDBJ databases">
        <title>Annotation of Streptomyces roseosporus strain NRRL 15998.</title>
        <authorList>
            <consortium name="The Broad Institute Genome Sequencing Platform"/>
            <consortium name="Broad Institute Microbial Sequencing Center"/>
            <person name="Fischbach M."/>
            <person name="Ward D."/>
            <person name="Young S."/>
            <person name="Kodira C.D."/>
            <person name="Zeng Q."/>
            <person name="Koehrsen M."/>
            <person name="Godfrey P."/>
            <person name="Alvarado L."/>
            <person name="Berlin A.M."/>
            <person name="Borenstein D."/>
            <person name="Chen Z."/>
            <person name="Engels R."/>
            <person name="Freedman E."/>
            <person name="Gellesch M."/>
            <person name="Goldberg J."/>
            <person name="Griggs A."/>
            <person name="Gujja S."/>
            <person name="Heiman D.I."/>
            <person name="Hepburn T.A."/>
            <person name="Howarth C."/>
            <person name="Jen D."/>
            <person name="Larson L."/>
            <person name="Lewis B."/>
            <person name="Mehta T."/>
            <person name="Park D."/>
            <person name="Pearson M."/>
            <person name="Roberts A."/>
            <person name="Saif S."/>
            <person name="Shea T.D."/>
            <person name="Shenoy N."/>
            <person name="Sisk P."/>
            <person name="Stolte C."/>
            <person name="Sykes S.N."/>
            <person name="Walk T."/>
            <person name="White J."/>
            <person name="Yandava C."/>
            <person name="Straight P."/>
            <person name="Clardy J."/>
            <person name="Hung D."/>
            <person name="Kolter R."/>
            <person name="Mekalanos J."/>
            <person name="Walker S."/>
            <person name="Walsh C.T."/>
            <person name="Wieland B.L.C."/>
            <person name="Ilzarbe M."/>
            <person name="Galagan J."/>
            <person name="Nusbaum C."/>
            <person name="Birren B."/>
        </authorList>
    </citation>
    <scope>NUCLEOTIDE SEQUENCE [LARGE SCALE GENOMIC DNA]</scope>
    <source>
        <strain evidence="2">NRRL 15998</strain>
    </source>
</reference>
<reference evidence="2" key="1">
    <citation type="submission" date="2008-10" db="EMBL/GenBank/DDBJ databases">
        <authorList>
            <person name="Molnar K."/>
        </authorList>
    </citation>
    <scope>NUCLEOTIDE SEQUENCE [LARGE SCALE GENOMIC DNA]</scope>
    <source>
        <strain evidence="2">NRRL 15998</strain>
    </source>
</reference>